<dbReference type="EMBL" id="JAGSMN010000915">
    <property type="protein sequence ID" value="MBR7677390.1"/>
    <property type="molecule type" value="Genomic_DNA"/>
</dbReference>
<dbReference type="Proteomes" id="UP000675554">
    <property type="component" value="Unassembled WGS sequence"/>
</dbReference>
<gene>
    <name evidence="2" type="ORF">KDA82_31240</name>
</gene>
<sequence length="82" mass="8634">MAEVRVVAGSAEAARQVAEALRRVFAATEQRTCPAGPDGGTRLHLTVDTARTPDVSATFRPWLVRGDGEGDGGSGPARDEER</sequence>
<dbReference type="AlphaFoldDB" id="A0A8T4J1K6"/>
<feature type="region of interest" description="Disordered" evidence="1">
    <location>
        <begin position="62"/>
        <end position="82"/>
    </location>
</feature>
<proteinExistence type="predicted"/>
<accession>A0A8T4J1K6</accession>
<organism evidence="2 3">
    <name type="scientific">Streptomyces daliensis</name>
    <dbReference type="NCBI Taxonomy" id="299421"/>
    <lineage>
        <taxon>Bacteria</taxon>
        <taxon>Bacillati</taxon>
        <taxon>Actinomycetota</taxon>
        <taxon>Actinomycetes</taxon>
        <taxon>Kitasatosporales</taxon>
        <taxon>Streptomycetaceae</taxon>
        <taxon>Streptomyces</taxon>
    </lineage>
</organism>
<keyword evidence="3" id="KW-1185">Reference proteome</keyword>
<evidence type="ECO:0000313" key="3">
    <source>
        <dbReference type="Proteomes" id="UP000675554"/>
    </source>
</evidence>
<comment type="caution">
    <text evidence="2">The sequence shown here is derived from an EMBL/GenBank/DDBJ whole genome shotgun (WGS) entry which is preliminary data.</text>
</comment>
<evidence type="ECO:0000256" key="1">
    <source>
        <dbReference type="SAM" id="MobiDB-lite"/>
    </source>
</evidence>
<evidence type="ECO:0000313" key="2">
    <source>
        <dbReference type="EMBL" id="MBR7677390.1"/>
    </source>
</evidence>
<reference evidence="2" key="1">
    <citation type="submission" date="2021-04" db="EMBL/GenBank/DDBJ databases">
        <title>Sequencing of actinobacteria type strains.</title>
        <authorList>
            <person name="Nguyen G.-S."/>
            <person name="Wentzel A."/>
        </authorList>
    </citation>
    <scope>NUCLEOTIDE SEQUENCE</scope>
    <source>
        <strain evidence="2">DSM 42095</strain>
    </source>
</reference>
<protein>
    <submittedName>
        <fullName evidence="2">Uncharacterized protein</fullName>
    </submittedName>
</protein>
<name>A0A8T4J1K6_9ACTN</name>